<accession>A0ABV9PAH0</accession>
<comment type="caution">
    <text evidence="1">The sequence shown here is derived from an EMBL/GenBank/DDBJ whole genome shotgun (WGS) entry which is preliminary data.</text>
</comment>
<protein>
    <submittedName>
        <fullName evidence="1">GAF domain-containing protein</fullName>
    </submittedName>
</protein>
<evidence type="ECO:0000313" key="2">
    <source>
        <dbReference type="Proteomes" id="UP001595885"/>
    </source>
</evidence>
<keyword evidence="2" id="KW-1185">Reference proteome</keyword>
<reference evidence="2" key="1">
    <citation type="journal article" date="2019" name="Int. J. Syst. Evol. Microbiol.">
        <title>The Global Catalogue of Microorganisms (GCM) 10K type strain sequencing project: providing services to taxonomists for standard genome sequencing and annotation.</title>
        <authorList>
            <consortium name="The Broad Institute Genomics Platform"/>
            <consortium name="The Broad Institute Genome Sequencing Center for Infectious Disease"/>
            <person name="Wu L."/>
            <person name="Ma J."/>
        </authorList>
    </citation>
    <scope>NUCLEOTIDE SEQUENCE [LARGE SCALE GENOMIC DNA]</scope>
    <source>
        <strain evidence="2">CCUG 50349</strain>
    </source>
</reference>
<dbReference type="RefSeq" id="WP_379743371.1">
    <property type="nucleotide sequence ID" value="NZ_JBHSGW010000027.1"/>
</dbReference>
<name>A0ABV9PAH0_9FLAO</name>
<evidence type="ECO:0000313" key="1">
    <source>
        <dbReference type="EMBL" id="MFC4740969.1"/>
    </source>
</evidence>
<dbReference type="InterPro" id="IPR029016">
    <property type="entry name" value="GAF-like_dom_sf"/>
</dbReference>
<proteinExistence type="predicted"/>
<sequence>MTKLKNNKFPFNSKFSIEPFVEVWSEDFLQISPKYLESLFTQINNLAIDNEINLKTIQDNSALFNSFFSLVIPSHLSKNELKMITKPMGEELLFFSEKLKQAQPETSDDNKVKFCNISEDELYKYKCILLLNSLLENKISYDKKITVEFEDGNGIFKSFIVDDNHEFVKIFPNDPKNVPTSNQINELLDDFDNYELWKQLFPLNSWTIEGFSIFTLIENTIDNAVSDLKTNLLQTNLESVFTDEIFKKIFRSIFGIKDLKVGVTIYNHDEDILIKPKYNNLQIDSFILNKEEFLPISDYKEDTIVKRLLNDRQSIVVQDIEVYGIGHPKSKVIKSLVEQDIKSLIIAPIVSHGLVVGFFEIVSESKHAIKKRNISKLNLVLPIVKNTIDKAIEENKNKIDAIIQNEYTSIHKSVYWKFKSQASQFLKSGKDIEEYNFKDIIFEDVHALFGQIDIKSSSENRLNASKDDIEKQLDILISIFNDISKENNLLIVEQIIFELNKLADDIENNYEVNSESVFNRYVQNEVHPILNTLEFSDKVKNKIELYLSQMDEQLNMIYESRRKYDESVTVLNKKIASYLDKKQIEAQQIFPHYYERYATDGIEHNLYIGASIEPKKEFSTIYLNNLRLWQLKTLCETVYNYQKWKHILEFPLEVTTLILVFSTPLNIRFRLEEKLFDVDGSYNARYEVVKKRIDKSFIKNTEERITQPNKITIVYSQNDEKLEYLKYLKYLISEDLLEPTIEKLEVEDLQSVTGLKALRVTVKSID</sequence>
<gene>
    <name evidence="1" type="ORF">ACFO3U_13280</name>
</gene>
<dbReference type="Gene3D" id="3.30.450.40">
    <property type="match status" value="1"/>
</dbReference>
<organism evidence="1 2">
    <name type="scientific">Flavobacterium ponti</name>
    <dbReference type="NCBI Taxonomy" id="665133"/>
    <lineage>
        <taxon>Bacteria</taxon>
        <taxon>Pseudomonadati</taxon>
        <taxon>Bacteroidota</taxon>
        <taxon>Flavobacteriia</taxon>
        <taxon>Flavobacteriales</taxon>
        <taxon>Flavobacteriaceae</taxon>
        <taxon>Flavobacterium</taxon>
    </lineage>
</organism>
<dbReference type="EMBL" id="JBHSGW010000027">
    <property type="protein sequence ID" value="MFC4740969.1"/>
    <property type="molecule type" value="Genomic_DNA"/>
</dbReference>
<dbReference type="Proteomes" id="UP001595885">
    <property type="component" value="Unassembled WGS sequence"/>
</dbReference>